<feature type="domain" description="Reverse transcriptase" evidence="1">
    <location>
        <begin position="412"/>
        <end position="585"/>
    </location>
</feature>
<dbReference type="PANTHER" id="PTHR46890">
    <property type="entry name" value="NON-LTR RETROLELEMENT REVERSE TRANSCRIPTASE-LIKE PROTEIN-RELATED"/>
    <property type="match status" value="1"/>
</dbReference>
<organism evidence="2">
    <name type="scientific">Sesamum calycinum</name>
    <dbReference type="NCBI Taxonomy" id="2727403"/>
    <lineage>
        <taxon>Eukaryota</taxon>
        <taxon>Viridiplantae</taxon>
        <taxon>Streptophyta</taxon>
        <taxon>Embryophyta</taxon>
        <taxon>Tracheophyta</taxon>
        <taxon>Spermatophyta</taxon>
        <taxon>Magnoliopsida</taxon>
        <taxon>eudicotyledons</taxon>
        <taxon>Gunneridae</taxon>
        <taxon>Pentapetalae</taxon>
        <taxon>asterids</taxon>
        <taxon>lamiids</taxon>
        <taxon>Lamiales</taxon>
        <taxon>Pedaliaceae</taxon>
        <taxon>Sesamum</taxon>
    </lineage>
</organism>
<comment type="caution">
    <text evidence="2">The sequence shown here is derived from an EMBL/GenBank/DDBJ whole genome shotgun (WGS) entry which is preliminary data.</text>
</comment>
<reference evidence="2" key="2">
    <citation type="journal article" date="2024" name="Plant">
        <title>Genomic evolution and insights into agronomic trait innovations of Sesamum species.</title>
        <authorList>
            <person name="Miao H."/>
            <person name="Wang L."/>
            <person name="Qu L."/>
            <person name="Liu H."/>
            <person name="Sun Y."/>
            <person name="Le M."/>
            <person name="Wang Q."/>
            <person name="Wei S."/>
            <person name="Zheng Y."/>
            <person name="Lin W."/>
            <person name="Duan Y."/>
            <person name="Cao H."/>
            <person name="Xiong S."/>
            <person name="Wang X."/>
            <person name="Wei L."/>
            <person name="Li C."/>
            <person name="Ma Q."/>
            <person name="Ju M."/>
            <person name="Zhao R."/>
            <person name="Li G."/>
            <person name="Mu C."/>
            <person name="Tian Q."/>
            <person name="Mei H."/>
            <person name="Zhang T."/>
            <person name="Gao T."/>
            <person name="Zhang H."/>
        </authorList>
    </citation>
    <scope>NUCLEOTIDE SEQUENCE</scope>
    <source>
        <strain evidence="2">KEN8</strain>
    </source>
</reference>
<name>A0AAW2J9A5_9LAMI</name>
<dbReference type="InterPro" id="IPR052343">
    <property type="entry name" value="Retrotransposon-Effector_Assoc"/>
</dbReference>
<dbReference type="InterPro" id="IPR043502">
    <property type="entry name" value="DNA/RNA_pol_sf"/>
</dbReference>
<dbReference type="InterPro" id="IPR036691">
    <property type="entry name" value="Endo/exonu/phosph_ase_sf"/>
</dbReference>
<evidence type="ECO:0000313" key="2">
    <source>
        <dbReference type="EMBL" id="KAL0290758.1"/>
    </source>
</evidence>
<dbReference type="AlphaFoldDB" id="A0AAW2J9A5"/>
<reference evidence="2" key="1">
    <citation type="submission" date="2020-06" db="EMBL/GenBank/DDBJ databases">
        <authorList>
            <person name="Li T."/>
            <person name="Hu X."/>
            <person name="Zhang T."/>
            <person name="Song X."/>
            <person name="Zhang H."/>
            <person name="Dai N."/>
            <person name="Sheng W."/>
            <person name="Hou X."/>
            <person name="Wei L."/>
        </authorList>
    </citation>
    <scope>NUCLEOTIDE SEQUENCE</scope>
    <source>
        <strain evidence="2">KEN8</strain>
        <tissue evidence="2">Leaf</tissue>
    </source>
</reference>
<dbReference type="SUPFAM" id="SSF56219">
    <property type="entry name" value="DNase I-like"/>
    <property type="match status" value="1"/>
</dbReference>
<dbReference type="CDD" id="cd01650">
    <property type="entry name" value="RT_nLTR_like"/>
    <property type="match status" value="1"/>
</dbReference>
<dbReference type="PROSITE" id="PS50878">
    <property type="entry name" value="RT_POL"/>
    <property type="match status" value="1"/>
</dbReference>
<gene>
    <name evidence="2" type="ORF">Scaly_2659700</name>
</gene>
<dbReference type="EMBL" id="JACGWM010001622">
    <property type="protein sequence ID" value="KAL0290758.1"/>
    <property type="molecule type" value="Genomic_DNA"/>
</dbReference>
<protein>
    <recommendedName>
        <fullName evidence="1">Reverse transcriptase domain-containing protein</fullName>
    </recommendedName>
</protein>
<sequence>MCLLADAENEQHVLDERTESQIQLDDFQEGKSKGTVRRNRSTGDISNRVGTKQKLLKRLCKENKPNLVALLEPMSSRTCICYYVYAKCDKVERRIIWHSLSELAEVSSPWLVGGDFISILHLSERQGGGYPRHHSMEEFQQTIFDCGLIDIGFEGSQFTWTNKRIWQRLDRVLFSREWLECFQDTKVSHLPRNTSDHCPIMISTDHITARRPSTFRFQNMWLRHEDFIPMVKLAWELPSQMQGLLKLKEKLHRLKQRLGWWNRTKVGDIFQQTKEAESLATEAEINYDRDLTKANLITMNRASARLNRALPLGGLMAPEDPVMVQESAVRYFEDVLGTTEQCDLNSLEDLIPRMLDDTMAANMCQIPTIDEVKNVVFDLDLDSVAGPDGFNALFYQKCWDIIANDVYDIVTDFFGGSTIPKSFTATTIILIPKVESPKTWKDFRPISLCNVSNKILTKVLCQRIKPVLPSLISKTQSGFVPGRVISDNILLAQELVHEIGNKRNEGNVILKLDMAKAYDRLEWGFLYKIMERMGFSDTWIRLIKSCVEGCWFSVLLNGEATGFFKSSRGLRQGDPLSPFFVCYCH</sequence>
<dbReference type="SUPFAM" id="SSF56672">
    <property type="entry name" value="DNA/RNA polymerases"/>
    <property type="match status" value="1"/>
</dbReference>
<dbReference type="InterPro" id="IPR000477">
    <property type="entry name" value="RT_dom"/>
</dbReference>
<dbReference type="Gene3D" id="3.60.10.10">
    <property type="entry name" value="Endonuclease/exonuclease/phosphatase"/>
    <property type="match status" value="1"/>
</dbReference>
<proteinExistence type="predicted"/>
<accession>A0AAW2J9A5</accession>
<dbReference type="PANTHER" id="PTHR46890:SF48">
    <property type="entry name" value="RNA-DIRECTED DNA POLYMERASE"/>
    <property type="match status" value="1"/>
</dbReference>
<evidence type="ECO:0000259" key="1">
    <source>
        <dbReference type="PROSITE" id="PS50878"/>
    </source>
</evidence>
<dbReference type="Pfam" id="PF00078">
    <property type="entry name" value="RVT_1"/>
    <property type="match status" value="1"/>
</dbReference>